<name>A0A1I5A9G5_9BACT</name>
<dbReference type="PANTHER" id="PTHR22916:SF3">
    <property type="entry name" value="UDP-GLCNAC:BETAGAL BETA-1,3-N-ACETYLGLUCOSAMINYLTRANSFERASE-LIKE PROTEIN 1"/>
    <property type="match status" value="1"/>
</dbReference>
<dbReference type="InterPro" id="IPR029044">
    <property type="entry name" value="Nucleotide-diphossugar_trans"/>
</dbReference>
<sequence>MEYLGEEKQINQLIPLVSVCVPAFQHEPFIEKCLESILRQETSFDYEILVGEDCSTDRTREICIALADRYPNKIRLFLRDEKEKGRRKGKWKGKYNHMALHREARGKYVCICDGDDFWTDPKKLQMQVEVMEKYPDASICITNTLIEGDEKDHIMDLPSNFTIFTPSQLRKKNYMGHISSWMMRNEMEILHQKKVLEKSSYLDMLIFTFYKIRGNTIFIPKVTSCYVNNQRGIFRSASKKKNHLEMYRINWLLFYYLHKDPIHFLRSLLYQLRRYYVNFIKS</sequence>
<dbReference type="Proteomes" id="UP000199564">
    <property type="component" value="Unassembled WGS sequence"/>
</dbReference>
<reference evidence="3" key="1">
    <citation type="submission" date="2016-10" db="EMBL/GenBank/DDBJ databases">
        <authorList>
            <person name="Varghese N."/>
            <person name="Submissions S."/>
        </authorList>
    </citation>
    <scope>NUCLEOTIDE SEQUENCE [LARGE SCALE GENOMIC DNA]</scope>
    <source>
        <strain evidence="3">DSM 15282</strain>
    </source>
</reference>
<dbReference type="AlphaFoldDB" id="A0A1I5A9G5"/>
<dbReference type="Pfam" id="PF00535">
    <property type="entry name" value="Glycos_transf_2"/>
    <property type="match status" value="1"/>
</dbReference>
<keyword evidence="2" id="KW-0808">Transferase</keyword>
<dbReference type="PANTHER" id="PTHR22916">
    <property type="entry name" value="GLYCOSYLTRANSFERASE"/>
    <property type="match status" value="1"/>
</dbReference>
<organism evidence="2 3">
    <name type="scientific">Algoriphagus ornithinivorans</name>
    <dbReference type="NCBI Taxonomy" id="226506"/>
    <lineage>
        <taxon>Bacteria</taxon>
        <taxon>Pseudomonadati</taxon>
        <taxon>Bacteroidota</taxon>
        <taxon>Cytophagia</taxon>
        <taxon>Cytophagales</taxon>
        <taxon>Cyclobacteriaceae</taxon>
        <taxon>Algoriphagus</taxon>
    </lineage>
</organism>
<dbReference type="Gene3D" id="3.90.550.10">
    <property type="entry name" value="Spore Coat Polysaccharide Biosynthesis Protein SpsA, Chain A"/>
    <property type="match status" value="1"/>
</dbReference>
<protein>
    <submittedName>
        <fullName evidence="2">Glycosyltransferase involved in cell wall bisynthesis</fullName>
    </submittedName>
</protein>
<dbReference type="CDD" id="cd00761">
    <property type="entry name" value="Glyco_tranf_GTA_type"/>
    <property type="match status" value="1"/>
</dbReference>
<accession>A0A1I5A9G5</accession>
<keyword evidence="3" id="KW-1185">Reference proteome</keyword>
<evidence type="ECO:0000259" key="1">
    <source>
        <dbReference type="Pfam" id="PF00535"/>
    </source>
</evidence>
<evidence type="ECO:0000313" key="3">
    <source>
        <dbReference type="Proteomes" id="UP000199564"/>
    </source>
</evidence>
<feature type="domain" description="Glycosyltransferase 2-like" evidence="1">
    <location>
        <begin position="18"/>
        <end position="184"/>
    </location>
</feature>
<dbReference type="STRING" id="226506.SAMN04488519_10167"/>
<dbReference type="RefSeq" id="WP_175557817.1">
    <property type="nucleotide sequence ID" value="NZ_FOVW01000001.1"/>
</dbReference>
<dbReference type="InterPro" id="IPR001173">
    <property type="entry name" value="Glyco_trans_2-like"/>
</dbReference>
<gene>
    <name evidence="2" type="ORF">SAMN04488519_10167</name>
</gene>
<dbReference type="GO" id="GO:0016758">
    <property type="term" value="F:hexosyltransferase activity"/>
    <property type="evidence" value="ECO:0007669"/>
    <property type="project" value="UniProtKB-ARBA"/>
</dbReference>
<evidence type="ECO:0000313" key="2">
    <source>
        <dbReference type="EMBL" id="SFN59134.1"/>
    </source>
</evidence>
<dbReference type="EMBL" id="FOVW01000001">
    <property type="protein sequence ID" value="SFN59134.1"/>
    <property type="molecule type" value="Genomic_DNA"/>
</dbReference>
<proteinExistence type="predicted"/>
<dbReference type="SUPFAM" id="SSF53448">
    <property type="entry name" value="Nucleotide-diphospho-sugar transferases"/>
    <property type="match status" value="1"/>
</dbReference>